<feature type="compositionally biased region" description="Acidic residues" evidence="7">
    <location>
        <begin position="131"/>
        <end position="145"/>
    </location>
</feature>
<dbReference type="InterPro" id="IPR051972">
    <property type="entry name" value="Glutamate-rich_WD_repeat"/>
</dbReference>
<evidence type="ECO:0000256" key="4">
    <source>
        <dbReference type="ARBA" id="ARBA00023242"/>
    </source>
</evidence>
<dbReference type="RefSeq" id="XP_022317446.1">
    <property type="nucleotide sequence ID" value="XM_022461738.1"/>
</dbReference>
<feature type="compositionally biased region" description="Acidic residues" evidence="7">
    <location>
        <begin position="10"/>
        <end position="39"/>
    </location>
</feature>
<keyword evidence="9" id="KW-1185">Reference proteome</keyword>
<evidence type="ECO:0000313" key="9">
    <source>
        <dbReference type="Proteomes" id="UP000694844"/>
    </source>
</evidence>
<dbReference type="InterPro" id="IPR001680">
    <property type="entry name" value="WD40_rpt"/>
</dbReference>
<evidence type="ECO:0000256" key="6">
    <source>
        <dbReference type="PROSITE-ProRule" id="PRU00221"/>
    </source>
</evidence>
<dbReference type="PANTHER" id="PTHR45903">
    <property type="entry name" value="GLUTAMATE-RICH WD REPEAT-CONTAINING PROTEIN 1"/>
    <property type="match status" value="1"/>
</dbReference>
<keyword evidence="3" id="KW-0677">Repeat</keyword>
<evidence type="ECO:0000313" key="10">
    <source>
        <dbReference type="RefSeq" id="XP_022317446.1"/>
    </source>
</evidence>
<dbReference type="PROSITE" id="PS00678">
    <property type="entry name" value="WD_REPEATS_1"/>
    <property type="match status" value="1"/>
</dbReference>
<dbReference type="PRINTS" id="PR00320">
    <property type="entry name" value="GPROTEINBRPT"/>
</dbReference>
<dbReference type="KEGG" id="cvn:111120775"/>
<dbReference type="Pfam" id="PF00400">
    <property type="entry name" value="WD40"/>
    <property type="match status" value="4"/>
</dbReference>
<feature type="repeat" description="WD" evidence="6">
    <location>
        <begin position="358"/>
        <end position="392"/>
    </location>
</feature>
<dbReference type="PANTHER" id="PTHR45903:SF1">
    <property type="entry name" value="GLUTAMATE-RICH WD REPEAT-CONTAINING PROTEIN 1"/>
    <property type="match status" value="1"/>
</dbReference>
<evidence type="ECO:0000256" key="2">
    <source>
        <dbReference type="ARBA" id="ARBA00022574"/>
    </source>
</evidence>
<feature type="domain" description="Histone-binding protein RBBP4-like N-terminal" evidence="8">
    <location>
        <begin position="56"/>
        <end position="123"/>
    </location>
</feature>
<dbReference type="PROSITE" id="PS50082">
    <property type="entry name" value="WD_REPEATS_2"/>
    <property type="match status" value="4"/>
</dbReference>
<dbReference type="GO" id="GO:0042254">
    <property type="term" value="P:ribosome biogenesis"/>
    <property type="evidence" value="ECO:0007669"/>
    <property type="project" value="TreeGrafter"/>
</dbReference>
<organism evidence="9 10">
    <name type="scientific">Crassostrea virginica</name>
    <name type="common">Eastern oyster</name>
    <dbReference type="NCBI Taxonomy" id="6565"/>
    <lineage>
        <taxon>Eukaryota</taxon>
        <taxon>Metazoa</taxon>
        <taxon>Spiralia</taxon>
        <taxon>Lophotrochozoa</taxon>
        <taxon>Mollusca</taxon>
        <taxon>Bivalvia</taxon>
        <taxon>Autobranchia</taxon>
        <taxon>Pteriomorphia</taxon>
        <taxon>Ostreida</taxon>
        <taxon>Ostreoidea</taxon>
        <taxon>Ostreidae</taxon>
        <taxon>Crassostrea</taxon>
    </lineage>
</organism>
<dbReference type="InterPro" id="IPR022052">
    <property type="entry name" value="Histone-bd_RBBP4-like_N"/>
</dbReference>
<dbReference type="PROSITE" id="PS50294">
    <property type="entry name" value="WD_REPEATS_REGION"/>
    <property type="match status" value="3"/>
</dbReference>
<name>A0A8B8CSN3_CRAVI</name>
<gene>
    <name evidence="10" type="primary">LOC111120775</name>
</gene>
<dbReference type="Proteomes" id="UP000694844">
    <property type="component" value="Chromosome 2"/>
</dbReference>
<dbReference type="Gene3D" id="2.130.10.10">
    <property type="entry name" value="YVTN repeat-like/Quinoprotein amine dehydrogenase"/>
    <property type="match status" value="1"/>
</dbReference>
<dbReference type="GeneID" id="111120775"/>
<dbReference type="SUPFAM" id="SSF50978">
    <property type="entry name" value="WD40 repeat-like"/>
    <property type="match status" value="1"/>
</dbReference>
<dbReference type="Pfam" id="PF12265">
    <property type="entry name" value="CAF1C_H4-bd"/>
    <property type="match status" value="1"/>
</dbReference>
<reference evidence="10" key="1">
    <citation type="submission" date="2025-08" db="UniProtKB">
        <authorList>
            <consortium name="RefSeq"/>
        </authorList>
    </citation>
    <scope>IDENTIFICATION</scope>
    <source>
        <tissue evidence="10">Whole sample</tissue>
    </source>
</reference>
<dbReference type="GO" id="GO:0005730">
    <property type="term" value="C:nucleolus"/>
    <property type="evidence" value="ECO:0007669"/>
    <property type="project" value="TreeGrafter"/>
</dbReference>
<sequence length="455" mass="50983">MADNNKEDHVDDEMFDDDDDMEDIEEENEENGDEEMNEESGEKKIYLPGDPIADGEELVFDESAYMMYHQAQTGAPCLSFDILSDTLGEKREEFPLTCYGVSGSQSAKGQQNHVIVLKMSNLHRTTKPKSEEDEEESDSESDEDEDKKPELETALIKHTGCINRIRATTIGEKQIAATWSEKGNVYLWDLTRPLNAVNDSNIMSTYVRNEESPPPIFTFKGHQVEGFAIDWSPTTPGRLATGDCNKNIHLWSLKDGGTWHVDQRPYNAHTSSVEDIQWSPNEANVFASCSVDRTIRVWDARAAPSKACMITAKDAHDRDINVIHWNRKDPFIASGGDDGLIKVWDLRQIQKGKPAASFKHHTAPITSIEWNPNDSSVFAASGSDDQISIWDLAVEKDNSDPSSSSNEEEPNVPPQLLFIHQGQTDIKELHWHPQLPGVILSTAHSGFNVFRTISV</sequence>
<evidence type="ECO:0000256" key="5">
    <source>
        <dbReference type="ARBA" id="ARBA00040876"/>
    </source>
</evidence>
<feature type="repeat" description="WD" evidence="6">
    <location>
        <begin position="219"/>
        <end position="261"/>
    </location>
</feature>
<dbReference type="InterPro" id="IPR036322">
    <property type="entry name" value="WD40_repeat_dom_sf"/>
</dbReference>
<feature type="repeat" description="WD" evidence="6">
    <location>
        <begin position="266"/>
        <end position="299"/>
    </location>
</feature>
<dbReference type="AlphaFoldDB" id="A0A8B8CSN3"/>
<feature type="repeat" description="WD" evidence="6">
    <location>
        <begin position="313"/>
        <end position="347"/>
    </location>
</feature>
<proteinExistence type="predicted"/>
<evidence type="ECO:0000259" key="8">
    <source>
        <dbReference type="Pfam" id="PF12265"/>
    </source>
</evidence>
<protein>
    <recommendedName>
        <fullName evidence="5">Glutamate-rich WD repeat-containing protein 1</fullName>
    </recommendedName>
</protein>
<dbReference type="OrthoDB" id="2161379at2759"/>
<comment type="subcellular location">
    <subcellularLocation>
        <location evidence="1">Nucleus</location>
    </subcellularLocation>
</comment>
<feature type="region of interest" description="Disordered" evidence="7">
    <location>
        <begin position="1"/>
        <end position="49"/>
    </location>
</feature>
<evidence type="ECO:0000256" key="1">
    <source>
        <dbReference type="ARBA" id="ARBA00004123"/>
    </source>
</evidence>
<accession>A0A8B8CSN3</accession>
<evidence type="ECO:0000256" key="3">
    <source>
        <dbReference type="ARBA" id="ARBA00022737"/>
    </source>
</evidence>
<dbReference type="InterPro" id="IPR019775">
    <property type="entry name" value="WD40_repeat_CS"/>
</dbReference>
<keyword evidence="4" id="KW-0539">Nucleus</keyword>
<dbReference type="SMART" id="SM00320">
    <property type="entry name" value="WD40"/>
    <property type="match status" value="6"/>
</dbReference>
<feature type="region of interest" description="Disordered" evidence="7">
    <location>
        <begin position="119"/>
        <end position="150"/>
    </location>
</feature>
<dbReference type="InterPro" id="IPR020472">
    <property type="entry name" value="WD40_PAC1"/>
</dbReference>
<keyword evidence="2 6" id="KW-0853">WD repeat</keyword>
<dbReference type="InterPro" id="IPR015943">
    <property type="entry name" value="WD40/YVTN_repeat-like_dom_sf"/>
</dbReference>
<evidence type="ECO:0000256" key="7">
    <source>
        <dbReference type="SAM" id="MobiDB-lite"/>
    </source>
</evidence>